<dbReference type="NCBIfam" id="NF001785">
    <property type="entry name" value="PRK00517.2-2"/>
    <property type="match status" value="1"/>
</dbReference>
<evidence type="ECO:0000256" key="6">
    <source>
        <dbReference type="HAMAP-Rule" id="MF_00735"/>
    </source>
</evidence>
<dbReference type="InterPro" id="IPR029063">
    <property type="entry name" value="SAM-dependent_MTases_sf"/>
</dbReference>
<comment type="caution">
    <text evidence="7">The sequence shown here is derived from an EMBL/GenBank/DDBJ whole genome shotgun (WGS) entry which is preliminary data.</text>
</comment>
<evidence type="ECO:0000256" key="1">
    <source>
        <dbReference type="ARBA" id="ARBA00009741"/>
    </source>
</evidence>
<feature type="binding site" evidence="6">
    <location>
        <position position="148"/>
    </location>
    <ligand>
        <name>S-adenosyl-L-methionine</name>
        <dbReference type="ChEBI" id="CHEBI:59789"/>
    </ligand>
</feature>
<evidence type="ECO:0000256" key="3">
    <source>
        <dbReference type="ARBA" id="ARBA00022603"/>
    </source>
</evidence>
<dbReference type="GO" id="GO:0005737">
    <property type="term" value="C:cytoplasm"/>
    <property type="evidence" value="ECO:0007669"/>
    <property type="project" value="UniProtKB-SubCell"/>
</dbReference>
<dbReference type="RefSeq" id="WP_137260246.1">
    <property type="nucleotide sequence ID" value="NZ_SZQL01000001.1"/>
</dbReference>
<dbReference type="AlphaFoldDB" id="A0A4U3LD50"/>
<keyword evidence="7" id="KW-0687">Ribonucleoprotein</keyword>
<dbReference type="EMBL" id="SZQL01000001">
    <property type="protein sequence ID" value="TKK72006.1"/>
    <property type="molecule type" value="Genomic_DNA"/>
</dbReference>
<evidence type="ECO:0000256" key="5">
    <source>
        <dbReference type="ARBA" id="ARBA00022691"/>
    </source>
</evidence>
<evidence type="ECO:0000313" key="8">
    <source>
        <dbReference type="Proteomes" id="UP000305848"/>
    </source>
</evidence>
<keyword evidence="7" id="KW-0689">Ribosomal protein</keyword>
<evidence type="ECO:0000256" key="2">
    <source>
        <dbReference type="ARBA" id="ARBA00022490"/>
    </source>
</evidence>
<organism evidence="7 8">
    <name type="scientific">Ilyomonas limi</name>
    <dbReference type="NCBI Taxonomy" id="2575867"/>
    <lineage>
        <taxon>Bacteria</taxon>
        <taxon>Pseudomonadati</taxon>
        <taxon>Bacteroidota</taxon>
        <taxon>Chitinophagia</taxon>
        <taxon>Chitinophagales</taxon>
        <taxon>Chitinophagaceae</taxon>
        <taxon>Ilyomonas</taxon>
    </lineage>
</organism>
<evidence type="ECO:0000256" key="4">
    <source>
        <dbReference type="ARBA" id="ARBA00022679"/>
    </source>
</evidence>
<protein>
    <recommendedName>
        <fullName evidence="6">Ribosomal protein L11 methyltransferase</fullName>
        <shortName evidence="6">L11 Mtase</shortName>
        <ecNumber evidence="6">2.1.1.-</ecNumber>
    </recommendedName>
</protein>
<sequence>MNTPNYIEVIFNDINAAQSNILIALLNNCGFEGFEEREEKLKAYISERDFDTAAFAEITSPYRLSYHIHIVPSQNWNAVWEEQFEPVSVHDFVGIRAHFHPPFAGKVAHEIVITPKMSFGTGHHATTWMMIEQMQQIDFANKQVLDFGTGTGILAIVSEKLGAAHIWAIDVDEWSIENAKENIARNNCGAISLQQADKVATGETYDVILANINKNIILQNIQRLNDCLATGGCLLISGLLAEDEPDILAEISSLQVTHKRTMHRQQWIAMLFTR</sequence>
<comment type="catalytic activity">
    <reaction evidence="6">
        <text>L-lysyl-[protein] + 3 S-adenosyl-L-methionine = N(6),N(6),N(6)-trimethyl-L-lysyl-[protein] + 3 S-adenosyl-L-homocysteine + 3 H(+)</text>
        <dbReference type="Rhea" id="RHEA:54192"/>
        <dbReference type="Rhea" id="RHEA-COMP:9752"/>
        <dbReference type="Rhea" id="RHEA-COMP:13826"/>
        <dbReference type="ChEBI" id="CHEBI:15378"/>
        <dbReference type="ChEBI" id="CHEBI:29969"/>
        <dbReference type="ChEBI" id="CHEBI:57856"/>
        <dbReference type="ChEBI" id="CHEBI:59789"/>
        <dbReference type="ChEBI" id="CHEBI:61961"/>
    </reaction>
</comment>
<dbReference type="HAMAP" id="MF_00735">
    <property type="entry name" value="Methyltr_PrmA"/>
    <property type="match status" value="1"/>
</dbReference>
<dbReference type="InterPro" id="IPR050078">
    <property type="entry name" value="Ribosomal_L11_MeTrfase_PrmA"/>
</dbReference>
<comment type="function">
    <text evidence="6">Methylates ribosomal protein L11.</text>
</comment>
<keyword evidence="2 6" id="KW-0963">Cytoplasm</keyword>
<feature type="binding site" evidence="6">
    <location>
        <position position="127"/>
    </location>
    <ligand>
        <name>S-adenosyl-L-methionine</name>
        <dbReference type="ChEBI" id="CHEBI:59789"/>
    </ligand>
</feature>
<keyword evidence="3 6" id="KW-0489">Methyltransferase</keyword>
<keyword evidence="5 6" id="KW-0949">S-adenosyl-L-methionine</keyword>
<feature type="binding site" evidence="6">
    <location>
        <position position="170"/>
    </location>
    <ligand>
        <name>S-adenosyl-L-methionine</name>
        <dbReference type="ChEBI" id="CHEBI:59789"/>
    </ligand>
</feature>
<dbReference type="Pfam" id="PF06325">
    <property type="entry name" value="PrmA"/>
    <property type="match status" value="1"/>
</dbReference>
<name>A0A4U3LD50_9BACT</name>
<dbReference type="GO" id="GO:0008276">
    <property type="term" value="F:protein methyltransferase activity"/>
    <property type="evidence" value="ECO:0007669"/>
    <property type="project" value="UniProtKB-UniRule"/>
</dbReference>
<dbReference type="GO" id="GO:0032259">
    <property type="term" value="P:methylation"/>
    <property type="evidence" value="ECO:0007669"/>
    <property type="project" value="UniProtKB-KW"/>
</dbReference>
<comment type="subcellular location">
    <subcellularLocation>
        <location evidence="6">Cytoplasm</location>
    </subcellularLocation>
</comment>
<dbReference type="Proteomes" id="UP000305848">
    <property type="component" value="Unassembled WGS sequence"/>
</dbReference>
<accession>A0A4U3LD50</accession>
<dbReference type="SUPFAM" id="SSF53335">
    <property type="entry name" value="S-adenosyl-L-methionine-dependent methyltransferases"/>
    <property type="match status" value="1"/>
</dbReference>
<dbReference type="GO" id="GO:0005840">
    <property type="term" value="C:ribosome"/>
    <property type="evidence" value="ECO:0007669"/>
    <property type="project" value="UniProtKB-KW"/>
</dbReference>
<keyword evidence="8" id="KW-1185">Reference proteome</keyword>
<comment type="similarity">
    <text evidence="1 6">Belongs to the methyltransferase superfamily. PrmA family.</text>
</comment>
<evidence type="ECO:0000313" key="7">
    <source>
        <dbReference type="EMBL" id="TKK72006.1"/>
    </source>
</evidence>
<dbReference type="Gene3D" id="3.40.50.150">
    <property type="entry name" value="Vaccinia Virus protein VP39"/>
    <property type="match status" value="1"/>
</dbReference>
<feature type="binding site" evidence="6">
    <location>
        <position position="211"/>
    </location>
    <ligand>
        <name>S-adenosyl-L-methionine</name>
        <dbReference type="ChEBI" id="CHEBI:59789"/>
    </ligand>
</feature>
<dbReference type="PANTHER" id="PTHR43648:SF1">
    <property type="entry name" value="ELECTRON TRANSFER FLAVOPROTEIN BETA SUBUNIT LYSINE METHYLTRANSFERASE"/>
    <property type="match status" value="1"/>
</dbReference>
<gene>
    <name evidence="6" type="primary">prmA</name>
    <name evidence="7" type="ORF">FC093_03060</name>
</gene>
<dbReference type="EC" id="2.1.1.-" evidence="6"/>
<dbReference type="OrthoDB" id="9785995at2"/>
<dbReference type="CDD" id="cd02440">
    <property type="entry name" value="AdoMet_MTases"/>
    <property type="match status" value="1"/>
</dbReference>
<dbReference type="InterPro" id="IPR004498">
    <property type="entry name" value="Ribosomal_PrmA_MeTrfase"/>
</dbReference>
<dbReference type="PANTHER" id="PTHR43648">
    <property type="entry name" value="ELECTRON TRANSFER FLAVOPROTEIN BETA SUBUNIT LYSINE METHYLTRANSFERASE"/>
    <property type="match status" value="1"/>
</dbReference>
<reference evidence="7 8" key="1">
    <citation type="submission" date="2019-05" db="EMBL/GenBank/DDBJ databases">
        <title>Panacibacter sp. strain 17mud1-8 Genome sequencing and assembly.</title>
        <authorList>
            <person name="Chhetri G."/>
        </authorList>
    </citation>
    <scope>NUCLEOTIDE SEQUENCE [LARGE SCALE GENOMIC DNA]</scope>
    <source>
        <strain evidence="7 8">17mud1-8</strain>
    </source>
</reference>
<keyword evidence="4 6" id="KW-0808">Transferase</keyword>
<proteinExistence type="inferred from homology"/>